<keyword evidence="2" id="KW-0238">DNA-binding</keyword>
<dbReference type="GO" id="GO:0032196">
    <property type="term" value="P:transposition"/>
    <property type="evidence" value="ECO:0007669"/>
    <property type="project" value="UniProtKB-KW"/>
</dbReference>
<evidence type="ECO:0000259" key="4">
    <source>
        <dbReference type="Pfam" id="PF13610"/>
    </source>
</evidence>
<evidence type="ECO:0000256" key="2">
    <source>
        <dbReference type="ARBA" id="ARBA00023125"/>
    </source>
</evidence>
<dbReference type="Pfam" id="PF13610">
    <property type="entry name" value="DDE_Tnp_IS240"/>
    <property type="match status" value="1"/>
</dbReference>
<sequence>MDETYLKVRGHWAYLYRAIDRDGKLVDTMLSEQRDMAAAQTFFRSAKAATGITPDQVTTDDHGSYPRAIRTVLGRRVVHRTSAYKNNRLEQDHRGVKGRTRCMRSFKSFGSAARFCKSHDELRNFLRPRTRYDQSVSASRGRLLHLRRATIVLAVLEAA</sequence>
<feature type="domain" description="DDE" evidence="4">
    <location>
        <begin position="1"/>
        <end position="126"/>
    </location>
</feature>
<dbReference type="PANTHER" id="PTHR35528:SF3">
    <property type="entry name" value="BLL1675 PROTEIN"/>
    <property type="match status" value="1"/>
</dbReference>
<dbReference type="PANTHER" id="PTHR35528">
    <property type="entry name" value="BLL1675 PROTEIN"/>
    <property type="match status" value="1"/>
</dbReference>
<comment type="caution">
    <text evidence="5">The sequence shown here is derived from an EMBL/GenBank/DDBJ whole genome shotgun (WGS) entry which is preliminary data.</text>
</comment>
<name>A0A840YB85_9PROT</name>
<dbReference type="InterPro" id="IPR047930">
    <property type="entry name" value="Transpos_IS6"/>
</dbReference>
<keyword evidence="6" id="KW-1185">Reference proteome</keyword>
<protein>
    <submittedName>
        <fullName evidence="5">Transposase-like protein</fullName>
    </submittedName>
</protein>
<keyword evidence="3" id="KW-0233">DNA recombination</keyword>
<accession>A0A840YB85</accession>
<dbReference type="InterPro" id="IPR052183">
    <property type="entry name" value="IS_Transposase"/>
</dbReference>
<dbReference type="NCBIfam" id="NF033587">
    <property type="entry name" value="transpos_IS6"/>
    <property type="match status" value="1"/>
</dbReference>
<gene>
    <name evidence="5" type="ORF">FHS87_004037</name>
</gene>
<dbReference type="GO" id="GO:0003677">
    <property type="term" value="F:DNA binding"/>
    <property type="evidence" value="ECO:0007669"/>
    <property type="project" value="UniProtKB-KW"/>
</dbReference>
<dbReference type="GO" id="GO:0006310">
    <property type="term" value="P:DNA recombination"/>
    <property type="evidence" value="ECO:0007669"/>
    <property type="project" value="UniProtKB-KW"/>
</dbReference>
<proteinExistence type="predicted"/>
<evidence type="ECO:0000313" key="6">
    <source>
        <dbReference type="Proteomes" id="UP000580654"/>
    </source>
</evidence>
<keyword evidence="1" id="KW-0815">Transposition</keyword>
<dbReference type="Proteomes" id="UP000580654">
    <property type="component" value="Unassembled WGS sequence"/>
</dbReference>
<reference evidence="5 6" key="1">
    <citation type="submission" date="2020-08" db="EMBL/GenBank/DDBJ databases">
        <title>Genomic Encyclopedia of Type Strains, Phase IV (KMG-IV): sequencing the most valuable type-strain genomes for metagenomic binning, comparative biology and taxonomic classification.</title>
        <authorList>
            <person name="Goeker M."/>
        </authorList>
    </citation>
    <scope>NUCLEOTIDE SEQUENCE [LARGE SCALE GENOMIC DNA]</scope>
    <source>
        <strain evidence="5 6">DSM 25622</strain>
    </source>
</reference>
<evidence type="ECO:0000256" key="1">
    <source>
        <dbReference type="ARBA" id="ARBA00022578"/>
    </source>
</evidence>
<dbReference type="RefSeq" id="WP_221300180.1">
    <property type="nucleotide sequence ID" value="NZ_JACIJD010000026.1"/>
</dbReference>
<dbReference type="AlphaFoldDB" id="A0A840YB85"/>
<evidence type="ECO:0000256" key="3">
    <source>
        <dbReference type="ARBA" id="ARBA00023172"/>
    </source>
</evidence>
<dbReference type="InterPro" id="IPR032874">
    <property type="entry name" value="DDE_dom"/>
</dbReference>
<dbReference type="EMBL" id="JACIJD010000026">
    <property type="protein sequence ID" value="MBB5695969.1"/>
    <property type="molecule type" value="Genomic_DNA"/>
</dbReference>
<organism evidence="5 6">
    <name type="scientific">Muricoccus pecuniae</name>
    <dbReference type="NCBI Taxonomy" id="693023"/>
    <lineage>
        <taxon>Bacteria</taxon>
        <taxon>Pseudomonadati</taxon>
        <taxon>Pseudomonadota</taxon>
        <taxon>Alphaproteobacteria</taxon>
        <taxon>Acetobacterales</taxon>
        <taxon>Roseomonadaceae</taxon>
        <taxon>Muricoccus</taxon>
    </lineage>
</organism>
<evidence type="ECO:0000313" key="5">
    <source>
        <dbReference type="EMBL" id="MBB5695969.1"/>
    </source>
</evidence>